<dbReference type="PATRIC" id="fig|1229493.5.peg.155"/>
<dbReference type="PANTHER" id="PTHR34070">
    <property type="entry name" value="ARMADILLO-TYPE FOLD"/>
    <property type="match status" value="1"/>
</dbReference>
<dbReference type="Gene3D" id="1.25.10.90">
    <property type="match status" value="1"/>
</dbReference>
<dbReference type="Pfam" id="PF08713">
    <property type="entry name" value="DNA_alkylation"/>
    <property type="match status" value="1"/>
</dbReference>
<dbReference type="PANTHER" id="PTHR34070:SF1">
    <property type="entry name" value="DNA ALKYLATION REPAIR PROTEIN"/>
    <property type="match status" value="1"/>
</dbReference>
<dbReference type="Proteomes" id="UP000031586">
    <property type="component" value="Unassembled WGS sequence"/>
</dbReference>
<organism evidence="1 2">
    <name type="scientific">Vibrio owensii CAIM 1854 = LMG 25443</name>
    <dbReference type="NCBI Taxonomy" id="1229493"/>
    <lineage>
        <taxon>Bacteria</taxon>
        <taxon>Pseudomonadati</taxon>
        <taxon>Pseudomonadota</taxon>
        <taxon>Gammaproteobacteria</taxon>
        <taxon>Vibrionales</taxon>
        <taxon>Vibrionaceae</taxon>
        <taxon>Vibrio</taxon>
    </lineage>
</organism>
<evidence type="ECO:0000313" key="1">
    <source>
        <dbReference type="EMBL" id="KIF53833.1"/>
    </source>
</evidence>
<proteinExistence type="predicted"/>
<evidence type="ECO:0000313" key="2">
    <source>
        <dbReference type="Proteomes" id="UP000031586"/>
    </source>
</evidence>
<name>A0A0C1VV48_9VIBR</name>
<dbReference type="EMBL" id="JPRD01000011">
    <property type="protein sequence ID" value="KIF53833.1"/>
    <property type="molecule type" value="Genomic_DNA"/>
</dbReference>
<dbReference type="RefSeq" id="WP_020197374.1">
    <property type="nucleotide sequence ID" value="NZ_BAOH01000117.1"/>
</dbReference>
<accession>A0A0C1VV48</accession>
<protein>
    <submittedName>
        <fullName evidence="1">DNA alkylation repair protein</fullName>
    </submittedName>
</protein>
<dbReference type="InterPro" id="IPR014825">
    <property type="entry name" value="DNA_alkylation"/>
</dbReference>
<dbReference type="InterPro" id="IPR016024">
    <property type="entry name" value="ARM-type_fold"/>
</dbReference>
<comment type="caution">
    <text evidence="1">The sequence shown here is derived from an EMBL/GenBank/DDBJ whole genome shotgun (WGS) entry which is preliminary data.</text>
</comment>
<dbReference type="CDD" id="cd06561">
    <property type="entry name" value="AlkD_like"/>
    <property type="match status" value="1"/>
</dbReference>
<reference evidence="1 2" key="1">
    <citation type="submission" date="2014-07" db="EMBL/GenBank/DDBJ databases">
        <title>Unique and conserved regions in Vibrio harveyi and related species in comparison with the shrimp pathogen Vibrio harveyi CAIM 1792.</title>
        <authorList>
            <person name="Espinoza-Valles I."/>
            <person name="Vora G."/>
            <person name="Leekitcharoenphon P."/>
            <person name="Ussery D."/>
            <person name="Hoj L."/>
            <person name="Gomez-Gil B."/>
        </authorList>
    </citation>
    <scope>NUCLEOTIDE SEQUENCE [LARGE SCALE GENOMIC DNA]</scope>
    <source>
        <strain evidence="2">CAIM 1854 / LMG 25443</strain>
    </source>
</reference>
<gene>
    <name evidence="1" type="ORF">H735_05455</name>
</gene>
<sequence length="220" mass="25678">MSIVKTLTQQLSEIGYPEKRVRTGLVRAISADGFRSLDSKQADFVFEQCETLLAERDWALSVIAFDWAFRVKKQYDAATYDRFESWLYQYITDWNDCDDFCTHALGALIAQDNSLFTRTLEWVKSDNFAVRRAAAVTLIYPINKGLYKGTEPFHIADLLLEDDHYLVQKGYGWMLKVLAQKEPERVVDYLKRHHSKMPRTAFRYAIEKLDKQTKQELMAL</sequence>
<dbReference type="AlphaFoldDB" id="A0A0C1VV48"/>
<dbReference type="SUPFAM" id="SSF48371">
    <property type="entry name" value="ARM repeat"/>
    <property type="match status" value="1"/>
</dbReference>